<comment type="caution">
    <text evidence="1">The sequence shown here is derived from an EMBL/GenBank/DDBJ whole genome shotgun (WGS) entry which is preliminary data.</text>
</comment>
<evidence type="ECO:0000313" key="2">
    <source>
        <dbReference type="Proteomes" id="UP000593568"/>
    </source>
</evidence>
<gene>
    <name evidence="1" type="ORF">Gotri_001166</name>
</gene>
<name>A0A7J9FDY2_9ROSI</name>
<accession>A0A7J9FDY2</accession>
<proteinExistence type="predicted"/>
<dbReference type="AlphaFoldDB" id="A0A7J9FDY2"/>
<reference evidence="1 2" key="1">
    <citation type="journal article" date="2019" name="Genome Biol. Evol.">
        <title>Insights into the evolution of the New World diploid cottons (Gossypium, subgenus Houzingenia) based on genome sequencing.</title>
        <authorList>
            <person name="Grover C.E."/>
            <person name="Arick M.A. 2nd"/>
            <person name="Thrash A."/>
            <person name="Conover J.L."/>
            <person name="Sanders W.S."/>
            <person name="Peterson D.G."/>
            <person name="Frelichowski J.E."/>
            <person name="Scheffler J.A."/>
            <person name="Scheffler B.E."/>
            <person name="Wendel J.F."/>
        </authorList>
    </citation>
    <scope>NUCLEOTIDE SEQUENCE [LARGE SCALE GENOMIC DNA]</scope>
    <source>
        <strain evidence="1">8</strain>
        <tissue evidence="1">Leaf</tissue>
    </source>
</reference>
<protein>
    <submittedName>
        <fullName evidence="1">Uncharacterized protein</fullName>
    </submittedName>
</protein>
<evidence type="ECO:0000313" key="1">
    <source>
        <dbReference type="EMBL" id="MBA0783457.1"/>
    </source>
</evidence>
<sequence>MVESREHIFKDYDAKKDIWQLFANNPTRQCRLIACAIWALWIDKNKWVHERKRRSGVELARFVKDYITELDGLENALPRPTLRQNSWKPPVDPLVRINMDVTYRKLKNKSFSGIVIRDFRGSVVGSRTVRNENIPSLFAVEALAFT</sequence>
<keyword evidence="2" id="KW-1185">Reference proteome</keyword>
<dbReference type="Proteomes" id="UP000593568">
    <property type="component" value="Unassembled WGS sequence"/>
</dbReference>
<dbReference type="EMBL" id="JABEZW010000013">
    <property type="protein sequence ID" value="MBA0783457.1"/>
    <property type="molecule type" value="Genomic_DNA"/>
</dbReference>
<organism evidence="1 2">
    <name type="scientific">Gossypium trilobum</name>
    <dbReference type="NCBI Taxonomy" id="34281"/>
    <lineage>
        <taxon>Eukaryota</taxon>
        <taxon>Viridiplantae</taxon>
        <taxon>Streptophyta</taxon>
        <taxon>Embryophyta</taxon>
        <taxon>Tracheophyta</taxon>
        <taxon>Spermatophyta</taxon>
        <taxon>Magnoliopsida</taxon>
        <taxon>eudicotyledons</taxon>
        <taxon>Gunneridae</taxon>
        <taxon>Pentapetalae</taxon>
        <taxon>rosids</taxon>
        <taxon>malvids</taxon>
        <taxon>Malvales</taxon>
        <taxon>Malvaceae</taxon>
        <taxon>Malvoideae</taxon>
        <taxon>Gossypium</taxon>
    </lineage>
</organism>